<sequence>MNIYVGNLSWNLKDQDLSDLFAPFGEVSSAKIIQDKMTNRSKGFGFVEMPNDSEAQAAIAQLNGSEVDGRNLVVNESRPKEGGDGGGGFKKKSFGGGGGYGGGGNRGGGGGGYGGGGGNRGGGGYGGGNRGGGGYGGGGGFKDSY</sequence>
<dbReference type="Proteomes" id="UP001501725">
    <property type="component" value="Unassembled WGS sequence"/>
</dbReference>
<dbReference type="Pfam" id="PF00076">
    <property type="entry name" value="RRM_1"/>
    <property type="match status" value="1"/>
</dbReference>
<dbReference type="CDD" id="cd21608">
    <property type="entry name" value="RRM2_NsCP33_like"/>
    <property type="match status" value="1"/>
</dbReference>
<dbReference type="InterPro" id="IPR048289">
    <property type="entry name" value="RRM2_NsCP33-like"/>
</dbReference>
<dbReference type="SMART" id="SM00360">
    <property type="entry name" value="RRM"/>
    <property type="match status" value="1"/>
</dbReference>
<keyword evidence="5" id="KW-1185">Reference proteome</keyword>
<evidence type="ECO:0000256" key="1">
    <source>
        <dbReference type="ARBA" id="ARBA00022884"/>
    </source>
</evidence>
<dbReference type="PROSITE" id="PS50102">
    <property type="entry name" value="RRM"/>
    <property type="match status" value="1"/>
</dbReference>
<comment type="caution">
    <text evidence="4">The sequence shown here is derived from an EMBL/GenBank/DDBJ whole genome shotgun (WGS) entry which is preliminary data.</text>
</comment>
<proteinExistence type="predicted"/>
<dbReference type="SUPFAM" id="SSF54928">
    <property type="entry name" value="RNA-binding domain, RBD"/>
    <property type="match status" value="1"/>
</dbReference>
<accession>A0ABP8GIQ8</accession>
<feature type="compositionally biased region" description="Gly residues" evidence="2">
    <location>
        <begin position="84"/>
        <end position="145"/>
    </location>
</feature>
<evidence type="ECO:0000313" key="4">
    <source>
        <dbReference type="EMBL" id="GAA4325088.1"/>
    </source>
</evidence>
<reference evidence="5" key="1">
    <citation type="journal article" date="2019" name="Int. J. Syst. Evol. Microbiol.">
        <title>The Global Catalogue of Microorganisms (GCM) 10K type strain sequencing project: providing services to taxonomists for standard genome sequencing and annotation.</title>
        <authorList>
            <consortium name="The Broad Institute Genomics Platform"/>
            <consortium name="The Broad Institute Genome Sequencing Center for Infectious Disease"/>
            <person name="Wu L."/>
            <person name="Ma J."/>
        </authorList>
    </citation>
    <scope>NUCLEOTIDE SEQUENCE [LARGE SCALE GENOMIC DNA]</scope>
    <source>
        <strain evidence="5">JCM 17919</strain>
    </source>
</reference>
<feature type="domain" description="RRM" evidence="3">
    <location>
        <begin position="1"/>
        <end position="79"/>
    </location>
</feature>
<dbReference type="InterPro" id="IPR000504">
    <property type="entry name" value="RRM_dom"/>
</dbReference>
<dbReference type="InterPro" id="IPR035979">
    <property type="entry name" value="RBD_domain_sf"/>
</dbReference>
<feature type="region of interest" description="Disordered" evidence="2">
    <location>
        <begin position="69"/>
        <end position="145"/>
    </location>
</feature>
<name>A0ABP8GIQ8_9BACT</name>
<dbReference type="InterPro" id="IPR052462">
    <property type="entry name" value="SLIRP/GR-RBP-like"/>
</dbReference>
<evidence type="ECO:0000313" key="5">
    <source>
        <dbReference type="Proteomes" id="UP001501725"/>
    </source>
</evidence>
<evidence type="ECO:0000259" key="3">
    <source>
        <dbReference type="PROSITE" id="PS50102"/>
    </source>
</evidence>
<keyword evidence="1" id="KW-0694">RNA-binding</keyword>
<dbReference type="RefSeq" id="WP_345254385.1">
    <property type="nucleotide sequence ID" value="NZ_BAABGY010000006.1"/>
</dbReference>
<dbReference type="Gene3D" id="3.30.70.330">
    <property type="match status" value="1"/>
</dbReference>
<gene>
    <name evidence="4" type="ORF">GCM10023184_12820</name>
</gene>
<organism evidence="4 5">
    <name type="scientific">Flaviaesturariibacter amylovorans</name>
    <dbReference type="NCBI Taxonomy" id="1084520"/>
    <lineage>
        <taxon>Bacteria</taxon>
        <taxon>Pseudomonadati</taxon>
        <taxon>Bacteroidota</taxon>
        <taxon>Chitinophagia</taxon>
        <taxon>Chitinophagales</taxon>
        <taxon>Chitinophagaceae</taxon>
        <taxon>Flaviaestuariibacter</taxon>
    </lineage>
</organism>
<protein>
    <recommendedName>
        <fullName evidence="3">RRM domain-containing protein</fullName>
    </recommendedName>
</protein>
<dbReference type="InterPro" id="IPR012677">
    <property type="entry name" value="Nucleotide-bd_a/b_plait_sf"/>
</dbReference>
<evidence type="ECO:0000256" key="2">
    <source>
        <dbReference type="SAM" id="MobiDB-lite"/>
    </source>
</evidence>
<dbReference type="PANTHER" id="PTHR48027">
    <property type="entry name" value="HETEROGENEOUS NUCLEAR RIBONUCLEOPROTEIN 87F-RELATED"/>
    <property type="match status" value="1"/>
</dbReference>
<dbReference type="EMBL" id="BAABGY010000006">
    <property type="protein sequence ID" value="GAA4325088.1"/>
    <property type="molecule type" value="Genomic_DNA"/>
</dbReference>